<feature type="transmembrane region" description="Helical" evidence="6">
    <location>
        <begin position="21"/>
        <end position="43"/>
    </location>
</feature>
<dbReference type="Pfam" id="PF00324">
    <property type="entry name" value="AA_permease"/>
    <property type="match status" value="1"/>
</dbReference>
<reference evidence="8 9" key="1">
    <citation type="submission" date="2017-08" db="EMBL/GenBank/DDBJ databases">
        <title>Complete genome sequence of Gluconacetobacter saccharivorans CV1 isolated from Fermented Vinegar.</title>
        <authorList>
            <person name="Kim S.-Y."/>
        </authorList>
    </citation>
    <scope>NUCLEOTIDE SEQUENCE [LARGE SCALE GENOMIC DNA]</scope>
    <source>
        <strain evidence="8 9">CV1</strain>
    </source>
</reference>
<feature type="transmembrane region" description="Helical" evidence="6">
    <location>
        <begin position="360"/>
        <end position="384"/>
    </location>
</feature>
<dbReference type="GO" id="GO:0006865">
    <property type="term" value="P:amino acid transport"/>
    <property type="evidence" value="ECO:0007669"/>
    <property type="project" value="InterPro"/>
</dbReference>
<dbReference type="FunFam" id="1.20.1740.10:FF:000001">
    <property type="entry name" value="Amino acid permease"/>
    <property type="match status" value="1"/>
</dbReference>
<dbReference type="Proteomes" id="UP000264120">
    <property type="component" value="Chromosome"/>
</dbReference>
<feature type="transmembrane region" description="Helical" evidence="6">
    <location>
        <begin position="429"/>
        <end position="447"/>
    </location>
</feature>
<feature type="transmembrane region" description="Helical" evidence="6">
    <location>
        <begin position="273"/>
        <end position="300"/>
    </location>
</feature>
<comment type="subcellular location">
    <subcellularLocation>
        <location evidence="1">Membrane</location>
        <topology evidence="1">Multi-pass membrane protein</topology>
    </subcellularLocation>
</comment>
<evidence type="ECO:0000256" key="2">
    <source>
        <dbReference type="ARBA" id="ARBA00022448"/>
    </source>
</evidence>
<evidence type="ECO:0000256" key="1">
    <source>
        <dbReference type="ARBA" id="ARBA00004141"/>
    </source>
</evidence>
<dbReference type="GO" id="GO:0055085">
    <property type="term" value="P:transmembrane transport"/>
    <property type="evidence" value="ECO:0007669"/>
    <property type="project" value="InterPro"/>
</dbReference>
<evidence type="ECO:0000256" key="4">
    <source>
        <dbReference type="ARBA" id="ARBA00022989"/>
    </source>
</evidence>
<evidence type="ECO:0000256" key="5">
    <source>
        <dbReference type="ARBA" id="ARBA00023136"/>
    </source>
</evidence>
<proteinExistence type="predicted"/>
<keyword evidence="5 6" id="KW-0472">Membrane</keyword>
<dbReference type="Gene3D" id="1.20.1740.10">
    <property type="entry name" value="Amino acid/polyamine transporter I"/>
    <property type="match status" value="1"/>
</dbReference>
<feature type="transmembrane region" description="Helical" evidence="6">
    <location>
        <begin position="201"/>
        <end position="221"/>
    </location>
</feature>
<gene>
    <name evidence="8" type="primary">gabP_1</name>
    <name evidence="8" type="ORF">CD178_02839</name>
</gene>
<feature type="domain" description="Amino acid permease/ SLC12A" evidence="7">
    <location>
        <begin position="21"/>
        <end position="446"/>
    </location>
</feature>
<feature type="transmembrane region" description="Helical" evidence="6">
    <location>
        <begin position="162"/>
        <end position="181"/>
    </location>
</feature>
<evidence type="ECO:0000313" key="8">
    <source>
        <dbReference type="EMBL" id="AXY23585.1"/>
    </source>
</evidence>
<dbReference type="EMBL" id="CP023036">
    <property type="protein sequence ID" value="AXY23585.1"/>
    <property type="molecule type" value="Genomic_DNA"/>
</dbReference>
<dbReference type="InterPro" id="IPR004840">
    <property type="entry name" value="Amino_acid_permease_CS"/>
</dbReference>
<organism evidence="8 9">
    <name type="scientific">Komagataeibacter saccharivorans</name>
    <dbReference type="NCBI Taxonomy" id="265959"/>
    <lineage>
        <taxon>Bacteria</taxon>
        <taxon>Pseudomonadati</taxon>
        <taxon>Pseudomonadota</taxon>
        <taxon>Alphaproteobacteria</taxon>
        <taxon>Acetobacterales</taxon>
        <taxon>Acetobacteraceae</taxon>
        <taxon>Komagataeibacter</taxon>
    </lineage>
</organism>
<feature type="transmembrane region" description="Helical" evidence="6">
    <location>
        <begin position="396"/>
        <end position="423"/>
    </location>
</feature>
<keyword evidence="2" id="KW-0813">Transport</keyword>
<protein>
    <submittedName>
        <fullName evidence="8">GABA permease</fullName>
    </submittedName>
</protein>
<dbReference type="RefSeq" id="WP_118963408.1">
    <property type="nucleotide sequence ID" value="NZ_CP023036.1"/>
</dbReference>
<evidence type="ECO:0000256" key="6">
    <source>
        <dbReference type="SAM" id="Phobius"/>
    </source>
</evidence>
<evidence type="ECO:0000256" key="3">
    <source>
        <dbReference type="ARBA" id="ARBA00022692"/>
    </source>
</evidence>
<dbReference type="PANTHER" id="PTHR43495:SF5">
    <property type="entry name" value="GAMMA-AMINOBUTYRIC ACID PERMEASE"/>
    <property type="match status" value="1"/>
</dbReference>
<dbReference type="PIRSF" id="PIRSF006060">
    <property type="entry name" value="AA_transporter"/>
    <property type="match status" value="1"/>
</dbReference>
<dbReference type="KEGG" id="ksc:CD178_02839"/>
<name>A0A347WFE2_9PROT</name>
<dbReference type="AlphaFoldDB" id="A0A347WFE2"/>
<dbReference type="PROSITE" id="PS00218">
    <property type="entry name" value="AMINO_ACID_PERMEASE_1"/>
    <property type="match status" value="1"/>
</dbReference>
<feature type="transmembrane region" description="Helical" evidence="6">
    <location>
        <begin position="49"/>
        <end position="68"/>
    </location>
</feature>
<feature type="transmembrane region" description="Helical" evidence="6">
    <location>
        <begin position="335"/>
        <end position="354"/>
    </location>
</feature>
<dbReference type="PANTHER" id="PTHR43495">
    <property type="entry name" value="GABA PERMEASE"/>
    <property type="match status" value="1"/>
</dbReference>
<evidence type="ECO:0000313" key="9">
    <source>
        <dbReference type="Proteomes" id="UP000264120"/>
    </source>
</evidence>
<keyword evidence="4 6" id="KW-1133">Transmembrane helix</keyword>
<keyword evidence="9" id="KW-1185">Reference proteome</keyword>
<feature type="transmembrane region" description="Helical" evidence="6">
    <location>
        <begin position="126"/>
        <end position="150"/>
    </location>
</feature>
<feature type="transmembrane region" description="Helical" evidence="6">
    <location>
        <begin position="99"/>
        <end position="120"/>
    </location>
</feature>
<feature type="transmembrane region" description="Helical" evidence="6">
    <location>
        <begin position="242"/>
        <end position="261"/>
    </location>
</feature>
<dbReference type="InterPro" id="IPR004841">
    <property type="entry name" value="AA-permease/SLC12A_dom"/>
</dbReference>
<sequence>MSDTTAPQNPARPVSRLRNRHIIMIALGGGIGAGLFVGSSAAIAAAGPAVLLAFVAVGMLVMLIMRMLGEMVTANPGKGSFIEYIRLAHGNGAAFTAGWLYWFFWLVALGSEAIAGAILLHDWINLPVWVLATALIVALKLINLAAVHIFGECEFWLSLVKVISIVLFVAAGGLYVAHLFGPGVPVTRNVLGHGGIFPHGMVAMVSIIPSVLFTMIGSEIATVAAGESADPARNAARVTRTIGLRLTLFNSLSIAMILMIVPWSDVVPGHSPFIAALEIMGIPGAALFMQIVVLTAVVSCMNSSLYITSRVLAELARHNDAPALLQRYGRQHTPVNAIIANSIAGGIVAFSSILAPGTVFAFLLSCSGGVILLVYSLIVTAYLVTRRQASTAGQRAAFQLPFFPAINIATLGAVILIFAAMAFDPHQRMIAIASLGTSLFFVLIHLIRCRVRKAA</sequence>
<dbReference type="OrthoDB" id="5297508at2"/>
<evidence type="ECO:0000259" key="7">
    <source>
        <dbReference type="Pfam" id="PF00324"/>
    </source>
</evidence>
<dbReference type="GO" id="GO:0016020">
    <property type="term" value="C:membrane"/>
    <property type="evidence" value="ECO:0007669"/>
    <property type="project" value="UniProtKB-SubCell"/>
</dbReference>
<accession>A0A347WFE2</accession>
<keyword evidence="3 6" id="KW-0812">Transmembrane</keyword>